<evidence type="ECO:0000259" key="2">
    <source>
        <dbReference type="Pfam" id="PF12222"/>
    </source>
</evidence>
<evidence type="ECO:0000313" key="3">
    <source>
        <dbReference type="EMBL" id="PCH37957.1"/>
    </source>
</evidence>
<keyword evidence="1" id="KW-0732">Signal</keyword>
<reference evidence="3 4" key="1">
    <citation type="journal article" date="2012" name="Science">
        <title>The Paleozoic origin of enzymatic lignin decomposition reconstructed from 31 fungal genomes.</title>
        <authorList>
            <person name="Floudas D."/>
            <person name="Binder M."/>
            <person name="Riley R."/>
            <person name="Barry K."/>
            <person name="Blanchette R.A."/>
            <person name="Henrissat B."/>
            <person name="Martinez A.T."/>
            <person name="Otillar R."/>
            <person name="Spatafora J.W."/>
            <person name="Yadav J.S."/>
            <person name="Aerts A."/>
            <person name="Benoit I."/>
            <person name="Boyd A."/>
            <person name="Carlson A."/>
            <person name="Copeland A."/>
            <person name="Coutinho P.M."/>
            <person name="de Vries R.P."/>
            <person name="Ferreira P."/>
            <person name="Findley K."/>
            <person name="Foster B."/>
            <person name="Gaskell J."/>
            <person name="Glotzer D."/>
            <person name="Gorecki P."/>
            <person name="Heitman J."/>
            <person name="Hesse C."/>
            <person name="Hori C."/>
            <person name="Igarashi K."/>
            <person name="Jurgens J.A."/>
            <person name="Kallen N."/>
            <person name="Kersten P."/>
            <person name="Kohler A."/>
            <person name="Kuees U."/>
            <person name="Kumar T.K.A."/>
            <person name="Kuo A."/>
            <person name="LaButti K."/>
            <person name="Larrondo L.F."/>
            <person name="Lindquist E."/>
            <person name="Ling A."/>
            <person name="Lombard V."/>
            <person name="Lucas S."/>
            <person name="Lundell T."/>
            <person name="Martin R."/>
            <person name="McLaughlin D.J."/>
            <person name="Morgenstern I."/>
            <person name="Morin E."/>
            <person name="Murat C."/>
            <person name="Nagy L.G."/>
            <person name="Nolan M."/>
            <person name="Ohm R.A."/>
            <person name="Patyshakuliyeva A."/>
            <person name="Rokas A."/>
            <person name="Ruiz-Duenas F.J."/>
            <person name="Sabat G."/>
            <person name="Salamov A."/>
            <person name="Samejima M."/>
            <person name="Schmutz J."/>
            <person name="Slot J.C."/>
            <person name="St John F."/>
            <person name="Stenlid J."/>
            <person name="Sun H."/>
            <person name="Sun S."/>
            <person name="Syed K."/>
            <person name="Tsang A."/>
            <person name="Wiebenga A."/>
            <person name="Young D."/>
            <person name="Pisabarro A."/>
            <person name="Eastwood D.C."/>
            <person name="Martin F."/>
            <person name="Cullen D."/>
            <person name="Grigoriev I.V."/>
            <person name="Hibbett D.S."/>
        </authorList>
    </citation>
    <scope>NUCLEOTIDE SEQUENCE [LARGE SCALE GENOMIC DNA]</scope>
    <source>
        <strain evidence="3 4">MD-104</strain>
    </source>
</reference>
<keyword evidence="4" id="KW-1185">Reference proteome</keyword>
<feature type="signal peptide" evidence="1">
    <location>
        <begin position="1"/>
        <end position="16"/>
    </location>
</feature>
<feature type="domain" description="Peptide N-acetyl-beta-D-glucosaminyl asparaginase amidase A N-terminal" evidence="2">
    <location>
        <begin position="34"/>
        <end position="357"/>
    </location>
</feature>
<dbReference type="Pfam" id="PF25156">
    <property type="entry name" value="PNGase_A_C"/>
    <property type="match status" value="1"/>
</dbReference>
<sequence>MLQVLARSLGLSTVLASVARSAVLVDFQVAQPPPLPADAEQCTVLILEHTFGNSYYQPAIVPYTPPTDCGDVGSWAGISLNFTVTSNGTQYDRLGVFNLNDAEIWRTSTPEPTPDGIIWTYLKDVTRYIPLFSEPGNFTLELNNLLETGLNGEYASTLYATFYASSAANPAPTSANTIIPLTLSPSTTSGGEAAVPPIFSLNVTVPQNAVQIYAELYASGNGDEEFWYFNTANEYLSDLPNGTTYGNGPFREVRLLVDGQVAGVAFPYAVIFTGGIIPSAWQPITSYGALDLPTYFVDLTPFVPILTDGQSHNISIDVVSAETDHAINSDWYVSGSLQVVTDSSSERTTGSITVYDVQPYATTTTTGSVAADGSSVNVTVTAHRSVHIESTIRSGSGATTYVVWDQNLEYSNTQYYLDDFNVQNVAQTATGSFLSTHNGAVALVDNFSYPLYINFTVLSENSESATITAVFDHSYDRASLPSPFILGSTINERQLASGYFVETTAGNYGNGTSNNTLNYVDYKGNTYYRTVDAALDNITYNVIGGTLAGEGSFQLPTYSPVSQLVMAMPRLPGGRRIAL</sequence>
<dbReference type="AlphaFoldDB" id="A0A2H3JPL0"/>
<accession>A0A2H3JPL0</accession>
<dbReference type="OrthoDB" id="1612078at2759"/>
<dbReference type="Proteomes" id="UP000218811">
    <property type="component" value="Unassembled WGS sequence"/>
</dbReference>
<name>A0A2H3JPL0_WOLCO</name>
<evidence type="ECO:0000313" key="4">
    <source>
        <dbReference type="Proteomes" id="UP000218811"/>
    </source>
</evidence>
<dbReference type="STRING" id="742152.A0A2H3JPL0"/>
<dbReference type="OMA" id="WTGGWSN"/>
<protein>
    <recommendedName>
        <fullName evidence="2">Peptide N-acetyl-beta-D-glucosaminyl asparaginase amidase A N-terminal domain-containing protein</fullName>
    </recommendedName>
</protein>
<feature type="chain" id="PRO_5013615080" description="Peptide N-acetyl-beta-D-glucosaminyl asparaginase amidase A N-terminal domain-containing protein" evidence="1">
    <location>
        <begin position="17"/>
        <end position="579"/>
    </location>
</feature>
<dbReference type="PANTHER" id="PTHR31104">
    <property type="entry name" value="PEPTIDE-N4-(N-ACETYL-BETA-GLUCOSAMINYL)ASPARAGINE AMIDASE A PROTEIN"/>
    <property type="match status" value="1"/>
</dbReference>
<dbReference type="InterPro" id="IPR021102">
    <property type="entry name" value="PNGase_A"/>
</dbReference>
<gene>
    <name evidence="3" type="ORF">WOLCODRAFT_148915</name>
</gene>
<organism evidence="3 4">
    <name type="scientific">Wolfiporia cocos (strain MD-104)</name>
    <name type="common">Brown rot fungus</name>
    <dbReference type="NCBI Taxonomy" id="742152"/>
    <lineage>
        <taxon>Eukaryota</taxon>
        <taxon>Fungi</taxon>
        <taxon>Dikarya</taxon>
        <taxon>Basidiomycota</taxon>
        <taxon>Agaricomycotina</taxon>
        <taxon>Agaricomycetes</taxon>
        <taxon>Polyporales</taxon>
        <taxon>Phaeolaceae</taxon>
        <taxon>Wolfiporia</taxon>
    </lineage>
</organism>
<dbReference type="Pfam" id="PF12222">
    <property type="entry name" value="PNGaseA"/>
    <property type="match status" value="1"/>
</dbReference>
<dbReference type="EMBL" id="KB467942">
    <property type="protein sequence ID" value="PCH37957.1"/>
    <property type="molecule type" value="Genomic_DNA"/>
</dbReference>
<proteinExistence type="predicted"/>
<evidence type="ECO:0000256" key="1">
    <source>
        <dbReference type="SAM" id="SignalP"/>
    </source>
</evidence>
<dbReference type="InterPro" id="IPR056948">
    <property type="entry name" value="PNGaseA_N"/>
</dbReference>